<accession>A0ABR2HHT5</accession>
<proteinExistence type="predicted"/>
<comment type="caution">
    <text evidence="1">The sequence shown here is derived from an EMBL/GenBank/DDBJ whole genome shotgun (WGS) entry which is preliminary data.</text>
</comment>
<dbReference type="EMBL" id="JAPFFF010000029">
    <property type="protein sequence ID" value="KAK8846197.1"/>
    <property type="molecule type" value="Genomic_DNA"/>
</dbReference>
<gene>
    <name evidence="1" type="ORF">M9Y10_020203</name>
</gene>
<organism evidence="1 2">
    <name type="scientific">Tritrichomonas musculus</name>
    <dbReference type="NCBI Taxonomy" id="1915356"/>
    <lineage>
        <taxon>Eukaryota</taxon>
        <taxon>Metamonada</taxon>
        <taxon>Parabasalia</taxon>
        <taxon>Tritrichomonadida</taxon>
        <taxon>Tritrichomonadidae</taxon>
        <taxon>Tritrichomonas</taxon>
    </lineage>
</organism>
<keyword evidence="2" id="KW-1185">Reference proteome</keyword>
<sequence length="71" mass="8172">MSDTSLPSMQFQDPKINLAIKEAAEEEQKISKSTPNFQNQPELEPLYVDGVPDPLDEEPDIKYILPFLKFY</sequence>
<evidence type="ECO:0000313" key="1">
    <source>
        <dbReference type="EMBL" id="KAK8846197.1"/>
    </source>
</evidence>
<name>A0ABR2HHT5_9EUKA</name>
<protein>
    <submittedName>
        <fullName evidence="1">Uncharacterized protein</fullName>
    </submittedName>
</protein>
<dbReference type="Proteomes" id="UP001470230">
    <property type="component" value="Unassembled WGS sequence"/>
</dbReference>
<evidence type="ECO:0000313" key="2">
    <source>
        <dbReference type="Proteomes" id="UP001470230"/>
    </source>
</evidence>
<reference evidence="1 2" key="1">
    <citation type="submission" date="2024-04" db="EMBL/GenBank/DDBJ databases">
        <title>Tritrichomonas musculus Genome.</title>
        <authorList>
            <person name="Alves-Ferreira E."/>
            <person name="Grigg M."/>
            <person name="Lorenzi H."/>
            <person name="Galac M."/>
        </authorList>
    </citation>
    <scope>NUCLEOTIDE SEQUENCE [LARGE SCALE GENOMIC DNA]</scope>
    <source>
        <strain evidence="1 2">EAF2021</strain>
    </source>
</reference>